<proteinExistence type="predicted"/>
<sequence length="55" mass="6384">ILLELKSIKFPDSFPVDIMHSLFENIAPAMLQHWSGLFFKDNQLSNFEYTIPNSV</sequence>
<protein>
    <submittedName>
        <fullName evidence="1">Uncharacterized protein</fullName>
    </submittedName>
</protein>
<dbReference type="Proteomes" id="UP000266673">
    <property type="component" value="Unassembled WGS sequence"/>
</dbReference>
<keyword evidence="2" id="KW-1185">Reference proteome</keyword>
<name>A0A397TW55_9GLOM</name>
<feature type="non-terminal residue" evidence="1">
    <location>
        <position position="1"/>
    </location>
</feature>
<evidence type="ECO:0000313" key="1">
    <source>
        <dbReference type="EMBL" id="RIB00947.1"/>
    </source>
</evidence>
<accession>A0A397TW55</accession>
<comment type="caution">
    <text evidence="1">The sequence shown here is derived from an EMBL/GenBank/DDBJ whole genome shotgun (WGS) entry which is preliminary data.</text>
</comment>
<dbReference type="OrthoDB" id="2413534at2759"/>
<dbReference type="EMBL" id="QKWP01003437">
    <property type="protein sequence ID" value="RIB00947.1"/>
    <property type="molecule type" value="Genomic_DNA"/>
</dbReference>
<organism evidence="1 2">
    <name type="scientific">Gigaspora rosea</name>
    <dbReference type="NCBI Taxonomy" id="44941"/>
    <lineage>
        <taxon>Eukaryota</taxon>
        <taxon>Fungi</taxon>
        <taxon>Fungi incertae sedis</taxon>
        <taxon>Mucoromycota</taxon>
        <taxon>Glomeromycotina</taxon>
        <taxon>Glomeromycetes</taxon>
        <taxon>Diversisporales</taxon>
        <taxon>Gigasporaceae</taxon>
        <taxon>Gigaspora</taxon>
    </lineage>
</organism>
<dbReference type="STRING" id="44941.A0A397TW55"/>
<evidence type="ECO:0000313" key="2">
    <source>
        <dbReference type="Proteomes" id="UP000266673"/>
    </source>
</evidence>
<gene>
    <name evidence="1" type="ORF">C2G38_1993627</name>
</gene>
<reference evidence="1 2" key="1">
    <citation type="submission" date="2018-06" db="EMBL/GenBank/DDBJ databases">
        <title>Comparative genomics reveals the genomic features of Rhizophagus irregularis, R. cerebriforme, R. diaphanum and Gigaspora rosea, and their symbiotic lifestyle signature.</title>
        <authorList>
            <person name="Morin E."/>
            <person name="San Clemente H."/>
            <person name="Chen E.C.H."/>
            <person name="De La Providencia I."/>
            <person name="Hainaut M."/>
            <person name="Kuo A."/>
            <person name="Kohler A."/>
            <person name="Murat C."/>
            <person name="Tang N."/>
            <person name="Roy S."/>
            <person name="Loubradou J."/>
            <person name="Henrissat B."/>
            <person name="Grigoriev I.V."/>
            <person name="Corradi N."/>
            <person name="Roux C."/>
            <person name="Martin F.M."/>
        </authorList>
    </citation>
    <scope>NUCLEOTIDE SEQUENCE [LARGE SCALE GENOMIC DNA]</scope>
    <source>
        <strain evidence="1 2">DAOM 194757</strain>
    </source>
</reference>
<dbReference type="AlphaFoldDB" id="A0A397TW55"/>